<feature type="domain" description="Alpha/beta hydrolase fold-3" evidence="2">
    <location>
        <begin position="156"/>
        <end position="401"/>
    </location>
</feature>
<evidence type="ECO:0000259" key="2">
    <source>
        <dbReference type="Pfam" id="PF07859"/>
    </source>
</evidence>
<organism evidence="3 4">
    <name type="scientific">Coccidioides posadasii RMSCC 3488</name>
    <dbReference type="NCBI Taxonomy" id="454284"/>
    <lineage>
        <taxon>Eukaryota</taxon>
        <taxon>Fungi</taxon>
        <taxon>Dikarya</taxon>
        <taxon>Ascomycota</taxon>
        <taxon>Pezizomycotina</taxon>
        <taxon>Eurotiomycetes</taxon>
        <taxon>Eurotiomycetidae</taxon>
        <taxon>Onygenales</taxon>
        <taxon>Onygenaceae</taxon>
        <taxon>Coccidioides</taxon>
    </lineage>
</organism>
<keyword evidence="1" id="KW-0378">Hydrolase</keyword>
<sequence length="510" mass="57443">MDRKLSFALVRQVFQRVPLVLKTVALNLLRLSPTGGKQDLKLEVSVGFIRSFFNFSASSLQMQKRSVRDPGKKGYMWVSAVTMPKPPENDVLQALLKAIEYHMDGSETYEVPKVCDVEAEWNAYRQGAHARTPQPNISEEAKYARLMEDVNEDLTILYFHGGAYHMMDPCTHRGVTTKLSKLTGGRCFSVRYRLAPQNPFPAAVLDALVAYLSLISPPEGAFHDPVPANKIVLAGDSAGGGLSLALVQTLLTLRRISPTYTIRFHGKDIPVELPAGLALSSPYCDITRSLPSVYRNSKYDYITPPPQTPGSLYEPYPFPPDATWPTDPPRVEMYANASMFTHPFVSPVAAPKDTWKGMPPIFITLGEESLEDEGIYLARNIHRAGGTVVLERFEAKPHCFALILPTTEAARLCFQSWAEFCTYAVQGQVQKTGKALFLDHAVRHVERKELDSLGDLSEEEVQRRVVEGKNWRLDGEKELIRKWNKWAKLWDLGSLAFDQDVWWCLWLWVN</sequence>
<protein>
    <recommendedName>
        <fullName evidence="2">Alpha/beta hydrolase fold-3 domain-containing protein</fullName>
    </recommendedName>
</protein>
<gene>
    <name evidence="3" type="ORF">CPAG_09290</name>
</gene>
<dbReference type="GO" id="GO:0016787">
    <property type="term" value="F:hydrolase activity"/>
    <property type="evidence" value="ECO:0007669"/>
    <property type="project" value="UniProtKB-KW"/>
</dbReference>
<evidence type="ECO:0000313" key="4">
    <source>
        <dbReference type="Proteomes" id="UP000054567"/>
    </source>
</evidence>
<evidence type="ECO:0000256" key="1">
    <source>
        <dbReference type="ARBA" id="ARBA00022801"/>
    </source>
</evidence>
<accession>A0A0J6FIH1</accession>
<proteinExistence type="predicted"/>
<dbReference type="PANTHER" id="PTHR48081:SF25">
    <property type="entry name" value="PUTATIVE (AFU_ORTHOLOGUE AFUA_3G11560)-RELATED"/>
    <property type="match status" value="1"/>
</dbReference>
<dbReference type="EMBL" id="DS268114">
    <property type="protein sequence ID" value="KMM73001.1"/>
    <property type="molecule type" value="Genomic_DNA"/>
</dbReference>
<dbReference type="Pfam" id="PF07859">
    <property type="entry name" value="Abhydrolase_3"/>
    <property type="match status" value="1"/>
</dbReference>
<dbReference type="InterPro" id="IPR050300">
    <property type="entry name" value="GDXG_lipolytic_enzyme"/>
</dbReference>
<dbReference type="AlphaFoldDB" id="A0A0J6FIH1"/>
<dbReference type="InterPro" id="IPR013094">
    <property type="entry name" value="AB_hydrolase_3"/>
</dbReference>
<dbReference type="VEuPathDB" id="FungiDB:CPAG_09290"/>
<evidence type="ECO:0000313" key="3">
    <source>
        <dbReference type="EMBL" id="KMM73001.1"/>
    </source>
</evidence>
<reference evidence="3 4" key="1">
    <citation type="submission" date="2007-06" db="EMBL/GenBank/DDBJ databases">
        <title>The Genome Sequence of Coccidioides posadasii RMSCC_3488.</title>
        <authorList>
            <consortium name="Coccidioides Genome Resources Consortium"/>
            <consortium name="The Broad Institute Genome Sequencing Platform"/>
            <person name="Henn M.R."/>
            <person name="Sykes S."/>
            <person name="Young S."/>
            <person name="Jaffe D."/>
            <person name="Berlin A."/>
            <person name="Alvarez P."/>
            <person name="Butler J."/>
            <person name="Gnerre S."/>
            <person name="Grabherr M."/>
            <person name="Mauceli E."/>
            <person name="Brockman W."/>
            <person name="Kodira C."/>
            <person name="Alvarado L."/>
            <person name="Zeng Q."/>
            <person name="Crawford M."/>
            <person name="Antoine C."/>
            <person name="Devon K."/>
            <person name="Galgiani J."/>
            <person name="Orsborn K."/>
            <person name="Lewis M.L."/>
            <person name="Nusbaum C."/>
            <person name="Galagan J."/>
            <person name="Birren B."/>
        </authorList>
    </citation>
    <scope>NUCLEOTIDE SEQUENCE [LARGE SCALE GENOMIC DNA]</scope>
    <source>
        <strain evidence="3 4">RMSCC 3488</strain>
    </source>
</reference>
<name>A0A0J6FIH1_COCPO</name>
<dbReference type="Gene3D" id="3.40.50.1820">
    <property type="entry name" value="alpha/beta hydrolase"/>
    <property type="match status" value="1"/>
</dbReference>
<reference evidence="4" key="3">
    <citation type="journal article" date="2010" name="Genome Res.">
        <title>Population genomic sequencing of Coccidioides fungi reveals recent hybridization and transposon control.</title>
        <authorList>
            <person name="Neafsey D.E."/>
            <person name="Barker B.M."/>
            <person name="Sharpton T.J."/>
            <person name="Stajich J.E."/>
            <person name="Park D.J."/>
            <person name="Whiston E."/>
            <person name="Hung C.-Y."/>
            <person name="McMahan C."/>
            <person name="White J."/>
            <person name="Sykes S."/>
            <person name="Heiman D."/>
            <person name="Young S."/>
            <person name="Zeng Q."/>
            <person name="Abouelleil A."/>
            <person name="Aftuck L."/>
            <person name="Bessette D."/>
            <person name="Brown A."/>
            <person name="FitzGerald M."/>
            <person name="Lui A."/>
            <person name="Macdonald J.P."/>
            <person name="Priest M."/>
            <person name="Orbach M.J."/>
            <person name="Galgiani J.N."/>
            <person name="Kirkland T.N."/>
            <person name="Cole G.T."/>
            <person name="Birren B.W."/>
            <person name="Henn M.R."/>
            <person name="Taylor J.W."/>
            <person name="Rounsley S.D."/>
        </authorList>
    </citation>
    <scope>NUCLEOTIDE SEQUENCE [LARGE SCALE GENOMIC DNA]</scope>
    <source>
        <strain evidence="4">RMSCC 3488</strain>
    </source>
</reference>
<dbReference type="SUPFAM" id="SSF53474">
    <property type="entry name" value="alpha/beta-Hydrolases"/>
    <property type="match status" value="1"/>
</dbReference>
<dbReference type="PANTHER" id="PTHR48081">
    <property type="entry name" value="AB HYDROLASE SUPERFAMILY PROTEIN C4A8.06C"/>
    <property type="match status" value="1"/>
</dbReference>
<dbReference type="OrthoDB" id="5354320at2759"/>
<dbReference type="InterPro" id="IPR029058">
    <property type="entry name" value="AB_hydrolase_fold"/>
</dbReference>
<dbReference type="Proteomes" id="UP000054567">
    <property type="component" value="Unassembled WGS sequence"/>
</dbReference>
<reference evidence="4" key="2">
    <citation type="journal article" date="2009" name="Genome Res.">
        <title>Comparative genomic analyses of the human fungal pathogens Coccidioides and their relatives.</title>
        <authorList>
            <person name="Sharpton T.J."/>
            <person name="Stajich J.E."/>
            <person name="Rounsley S.D."/>
            <person name="Gardner M.J."/>
            <person name="Wortman J.R."/>
            <person name="Jordar V.S."/>
            <person name="Maiti R."/>
            <person name="Kodira C.D."/>
            <person name="Neafsey D.E."/>
            <person name="Zeng Q."/>
            <person name="Hung C.-Y."/>
            <person name="McMahan C."/>
            <person name="Muszewska A."/>
            <person name="Grynberg M."/>
            <person name="Mandel M.A."/>
            <person name="Kellner E.M."/>
            <person name="Barker B.M."/>
            <person name="Galgiani J.N."/>
            <person name="Orbach M.J."/>
            <person name="Kirkland T.N."/>
            <person name="Cole G.T."/>
            <person name="Henn M.R."/>
            <person name="Birren B.W."/>
            <person name="Taylor J.W."/>
        </authorList>
    </citation>
    <scope>NUCLEOTIDE SEQUENCE [LARGE SCALE GENOMIC DNA]</scope>
    <source>
        <strain evidence="4">RMSCC 3488</strain>
    </source>
</reference>